<dbReference type="Gene3D" id="3.40.630.30">
    <property type="match status" value="2"/>
</dbReference>
<organism evidence="2 3">
    <name type="scientific">Halomarina rubra</name>
    <dbReference type="NCBI Taxonomy" id="2071873"/>
    <lineage>
        <taxon>Archaea</taxon>
        <taxon>Methanobacteriati</taxon>
        <taxon>Methanobacteriota</taxon>
        <taxon>Stenosarchaea group</taxon>
        <taxon>Halobacteria</taxon>
        <taxon>Halobacteriales</taxon>
        <taxon>Natronomonadaceae</taxon>
        <taxon>Halomarina</taxon>
    </lineage>
</organism>
<keyword evidence="3" id="KW-1185">Reference proteome</keyword>
<dbReference type="InterPro" id="IPR016181">
    <property type="entry name" value="Acyl_CoA_acyltransferase"/>
</dbReference>
<dbReference type="EC" id="2.3.1.-" evidence="2"/>
<evidence type="ECO:0000313" key="2">
    <source>
        <dbReference type="EMBL" id="MFD1512219.1"/>
    </source>
</evidence>
<dbReference type="AlphaFoldDB" id="A0ABD6ATE8"/>
<proteinExistence type="predicted"/>
<dbReference type="InterPro" id="IPR000182">
    <property type="entry name" value="GNAT_dom"/>
</dbReference>
<dbReference type="SUPFAM" id="SSF55729">
    <property type="entry name" value="Acyl-CoA N-acyltransferases (Nat)"/>
    <property type="match status" value="1"/>
</dbReference>
<evidence type="ECO:0000259" key="1">
    <source>
        <dbReference type="PROSITE" id="PS51186"/>
    </source>
</evidence>
<sequence length="418" mass="47358">MTLQYRAVPDEDRDEFRRLLTYAFRPTETHETVEDEEDVPAPAQPGARRGIYDGDELLCTGRHYWFTLDVRGTPLEVPGLSAVSTPPWNRRRGLVRRLLSESLEEYREREAWFSLLWPFEHPFYAKFGWATVTEYAEVSVAPDDLDFVDRVDPDGRFVELDADRWADCERVYRAANDQTLACYRTEEWWRKRVFKGWRKDPYVAGVERESADGESELVGYVVYTVDDGDDGRTLKVHERGAVDHAARVELFRFCRYHDSQVSTVELYDRPDTRLFDLVTDPRDVSIELHPGPMGRLVDVRRALEALDYPDEVDGRVGLAVTDELATWNDASYELTVEDGTATCERLDSGVATGADDGDDTEGNDADVAVDVGPLSQLAFGYRTASDLRTVGRLSADDDAVATLDALFPETTTLPPEGF</sequence>
<reference evidence="2 3" key="1">
    <citation type="journal article" date="2019" name="Int. J. Syst. Evol. Microbiol.">
        <title>The Global Catalogue of Microorganisms (GCM) 10K type strain sequencing project: providing services to taxonomists for standard genome sequencing and annotation.</title>
        <authorList>
            <consortium name="The Broad Institute Genomics Platform"/>
            <consortium name="The Broad Institute Genome Sequencing Center for Infectious Disease"/>
            <person name="Wu L."/>
            <person name="Ma J."/>
        </authorList>
    </citation>
    <scope>NUCLEOTIDE SEQUENCE [LARGE SCALE GENOMIC DNA]</scope>
    <source>
        <strain evidence="2 3">CGMCC 1.12563</strain>
    </source>
</reference>
<dbReference type="Gene3D" id="3.30.1050.10">
    <property type="entry name" value="SCP2 sterol-binding domain"/>
    <property type="match status" value="1"/>
</dbReference>
<evidence type="ECO:0000313" key="3">
    <source>
        <dbReference type="Proteomes" id="UP001597187"/>
    </source>
</evidence>
<dbReference type="Pfam" id="PF13527">
    <property type="entry name" value="Acetyltransf_9"/>
    <property type="match status" value="1"/>
</dbReference>
<feature type="domain" description="N-acetyltransferase" evidence="1">
    <location>
        <begin position="3"/>
        <end position="152"/>
    </location>
</feature>
<dbReference type="EMBL" id="JBHUDC010000002">
    <property type="protein sequence ID" value="MFD1512219.1"/>
    <property type="molecule type" value="Genomic_DNA"/>
</dbReference>
<dbReference type="InterPro" id="IPR025559">
    <property type="entry name" value="Eis_dom"/>
</dbReference>
<dbReference type="SUPFAM" id="SSF55718">
    <property type="entry name" value="SCP-like"/>
    <property type="match status" value="1"/>
</dbReference>
<dbReference type="Pfam" id="PF13530">
    <property type="entry name" value="SCP2_2"/>
    <property type="match status" value="1"/>
</dbReference>
<gene>
    <name evidence="2" type="primary">eis</name>
    <name evidence="2" type="ORF">ACFSBT_02860</name>
</gene>
<dbReference type="InterPro" id="IPR036527">
    <property type="entry name" value="SCP2_sterol-bd_dom_sf"/>
</dbReference>
<dbReference type="PANTHER" id="PTHR37817">
    <property type="entry name" value="N-ACETYLTRANSFERASE EIS"/>
    <property type="match status" value="1"/>
</dbReference>
<accession>A0ABD6ATE8</accession>
<dbReference type="PROSITE" id="PS51186">
    <property type="entry name" value="GNAT"/>
    <property type="match status" value="1"/>
</dbReference>
<dbReference type="Pfam" id="PF17668">
    <property type="entry name" value="Acetyltransf_17"/>
    <property type="match status" value="1"/>
</dbReference>
<protein>
    <submittedName>
        <fullName evidence="2">Enhanced intracellular survival protein Eis</fullName>
        <ecNumber evidence="2">2.3.1.-</ecNumber>
    </submittedName>
</protein>
<dbReference type="InterPro" id="IPR041380">
    <property type="entry name" value="Acetyltransf_17"/>
</dbReference>
<dbReference type="GO" id="GO:0016746">
    <property type="term" value="F:acyltransferase activity"/>
    <property type="evidence" value="ECO:0007669"/>
    <property type="project" value="UniProtKB-KW"/>
</dbReference>
<dbReference type="PANTHER" id="PTHR37817:SF1">
    <property type="entry name" value="N-ACETYLTRANSFERASE EIS"/>
    <property type="match status" value="1"/>
</dbReference>
<keyword evidence="2" id="KW-0808">Transferase</keyword>
<keyword evidence="2" id="KW-0012">Acyltransferase</keyword>
<name>A0ABD6ATE8_9EURY</name>
<dbReference type="RefSeq" id="WP_250872205.1">
    <property type="nucleotide sequence ID" value="NZ_JALXFV010000002.1"/>
</dbReference>
<dbReference type="Proteomes" id="UP001597187">
    <property type="component" value="Unassembled WGS sequence"/>
</dbReference>
<dbReference type="InterPro" id="IPR051554">
    <property type="entry name" value="Acetyltransferase_Eis"/>
</dbReference>
<comment type="caution">
    <text evidence="2">The sequence shown here is derived from an EMBL/GenBank/DDBJ whole genome shotgun (WGS) entry which is preliminary data.</text>
</comment>